<organism evidence="8 9">
    <name type="scientific">Caulochytrium protostelioides</name>
    <dbReference type="NCBI Taxonomy" id="1555241"/>
    <lineage>
        <taxon>Eukaryota</taxon>
        <taxon>Fungi</taxon>
        <taxon>Fungi incertae sedis</taxon>
        <taxon>Chytridiomycota</taxon>
        <taxon>Chytridiomycota incertae sedis</taxon>
        <taxon>Chytridiomycetes</taxon>
        <taxon>Caulochytriales</taxon>
        <taxon>Caulochytriaceae</taxon>
        <taxon>Caulochytrium</taxon>
    </lineage>
</organism>
<protein>
    <recommendedName>
        <fullName evidence="6">Large ribosomal subunit protein uL29m</fullName>
    </recommendedName>
    <alternativeName>
        <fullName evidence="7">54S ribosomal protein L4, mitochondrial</fullName>
    </alternativeName>
</protein>
<comment type="subcellular location">
    <subcellularLocation>
        <location evidence="1">Mitochondrion</location>
    </subcellularLocation>
</comment>
<reference evidence="9" key="1">
    <citation type="journal article" date="2018" name="Nat. Microbiol.">
        <title>Leveraging single-cell genomics to expand the fungal tree of life.</title>
        <authorList>
            <person name="Ahrendt S.R."/>
            <person name="Quandt C.A."/>
            <person name="Ciobanu D."/>
            <person name="Clum A."/>
            <person name="Salamov A."/>
            <person name="Andreopoulos B."/>
            <person name="Cheng J.F."/>
            <person name="Woyke T."/>
            <person name="Pelin A."/>
            <person name="Henrissat B."/>
            <person name="Reynolds N.K."/>
            <person name="Benny G.L."/>
            <person name="Smith M.E."/>
            <person name="James T.Y."/>
            <person name="Grigoriev I.V."/>
        </authorList>
    </citation>
    <scope>NUCLEOTIDE SEQUENCE [LARGE SCALE GENOMIC DNA]</scope>
    <source>
        <strain evidence="9">ATCC 52028</strain>
    </source>
</reference>
<dbReference type="InterPro" id="IPR010729">
    <property type="entry name" value="Ribosomal_uL29_mit"/>
</dbReference>
<dbReference type="OrthoDB" id="270763at2759"/>
<evidence type="ECO:0000256" key="3">
    <source>
        <dbReference type="ARBA" id="ARBA00022980"/>
    </source>
</evidence>
<proteinExistence type="inferred from homology"/>
<dbReference type="PANTHER" id="PTHR21183">
    <property type="entry name" value="RIBOSOMAL PROTEIN L47, MITOCHONDRIAL-RELATED"/>
    <property type="match status" value="1"/>
</dbReference>
<dbReference type="InterPro" id="IPR036049">
    <property type="entry name" value="Ribosomal_uL29_sf"/>
</dbReference>
<sequence length="161" mass="18334">LLAPSTPLLATRAFSSSRGALSLMTFFDSSKGWEWLPTSFPTGRPWSPSDLRTKSFEDLHALWWTCLREQNKLASQQAEARRFRLLFPHAERIVAVRATMRHIKTVLWERRRAYLQAQEIVKRESIKQALMESGIPPAEAASQFADAFPVALADIGRARPR</sequence>
<dbReference type="GO" id="GO:0005762">
    <property type="term" value="C:mitochondrial large ribosomal subunit"/>
    <property type="evidence" value="ECO:0007669"/>
    <property type="project" value="TreeGrafter"/>
</dbReference>
<keyword evidence="9" id="KW-1185">Reference proteome</keyword>
<evidence type="ECO:0000256" key="6">
    <source>
        <dbReference type="ARBA" id="ARBA00035289"/>
    </source>
</evidence>
<dbReference type="InterPro" id="IPR038340">
    <property type="entry name" value="MRP-L47_sf"/>
</dbReference>
<accession>A0A4P9XEL4</accession>
<evidence type="ECO:0000256" key="7">
    <source>
        <dbReference type="ARBA" id="ARBA00035399"/>
    </source>
</evidence>
<name>A0A4P9XEL4_9FUNG</name>
<keyword evidence="3" id="KW-0689">Ribosomal protein</keyword>
<dbReference type="Pfam" id="PF06984">
    <property type="entry name" value="MRP-L47"/>
    <property type="match status" value="1"/>
</dbReference>
<dbReference type="Gene3D" id="6.10.330.20">
    <property type="match status" value="1"/>
</dbReference>
<dbReference type="Proteomes" id="UP000274922">
    <property type="component" value="Unassembled WGS sequence"/>
</dbReference>
<dbReference type="GO" id="GO:0003735">
    <property type="term" value="F:structural constituent of ribosome"/>
    <property type="evidence" value="ECO:0007669"/>
    <property type="project" value="InterPro"/>
</dbReference>
<dbReference type="EMBL" id="ML014115">
    <property type="protein sequence ID" value="RKP03997.1"/>
    <property type="molecule type" value="Genomic_DNA"/>
</dbReference>
<keyword evidence="5" id="KW-0687">Ribonucleoprotein</keyword>
<dbReference type="STRING" id="1555241.A0A4P9XEL4"/>
<evidence type="ECO:0000256" key="1">
    <source>
        <dbReference type="ARBA" id="ARBA00004173"/>
    </source>
</evidence>
<evidence type="ECO:0000313" key="9">
    <source>
        <dbReference type="Proteomes" id="UP000274922"/>
    </source>
</evidence>
<dbReference type="AlphaFoldDB" id="A0A4P9XEL4"/>
<dbReference type="SUPFAM" id="SSF46561">
    <property type="entry name" value="Ribosomal protein L29 (L29p)"/>
    <property type="match status" value="1"/>
</dbReference>
<feature type="non-terminal residue" evidence="8">
    <location>
        <position position="1"/>
    </location>
</feature>
<evidence type="ECO:0000256" key="5">
    <source>
        <dbReference type="ARBA" id="ARBA00023274"/>
    </source>
</evidence>
<feature type="non-terminal residue" evidence="8">
    <location>
        <position position="161"/>
    </location>
</feature>
<gene>
    <name evidence="8" type="ORF">CXG81DRAFT_6255</name>
</gene>
<keyword evidence="4" id="KW-0496">Mitochondrion</keyword>
<evidence type="ECO:0000313" key="8">
    <source>
        <dbReference type="EMBL" id="RKP03997.1"/>
    </source>
</evidence>
<dbReference type="GO" id="GO:0032543">
    <property type="term" value="P:mitochondrial translation"/>
    <property type="evidence" value="ECO:0007669"/>
    <property type="project" value="TreeGrafter"/>
</dbReference>
<dbReference type="PANTHER" id="PTHR21183:SF18">
    <property type="entry name" value="LARGE RIBOSOMAL SUBUNIT PROTEIN UL29M"/>
    <property type="match status" value="1"/>
</dbReference>
<comment type="similarity">
    <text evidence="2">Belongs to the universal ribosomal protein uL29 family.</text>
</comment>
<evidence type="ECO:0000256" key="2">
    <source>
        <dbReference type="ARBA" id="ARBA00009254"/>
    </source>
</evidence>
<evidence type="ECO:0000256" key="4">
    <source>
        <dbReference type="ARBA" id="ARBA00023128"/>
    </source>
</evidence>